<dbReference type="SUPFAM" id="SSF48452">
    <property type="entry name" value="TPR-like"/>
    <property type="match status" value="1"/>
</dbReference>
<dbReference type="Gene3D" id="1.25.40.10">
    <property type="entry name" value="Tetratricopeptide repeat domain"/>
    <property type="match status" value="1"/>
</dbReference>
<dbReference type="Gene3D" id="1.20.58.320">
    <property type="entry name" value="TPR-like"/>
    <property type="match status" value="1"/>
</dbReference>
<accession>A0A3P1SS22</accession>
<name>A0A3P1SS22_9GAMM</name>
<sequence length="182" mass="21504">MNQSNYMDVLQFWFEEIEPAQWWQVDEALDQLIRERFSDLHTQAVNCELFRWRQLHQGRLAEIIVLDQFSRNIYRNTPQAFAADPLALALAQEAIMLGSDAQVDDQQRGFFYLPFMHSESLAIHEVAEQLYRANNNPDNLDFELRHKQIIEQFSRYPHRNEILGRTSTQAEIEFLQQPGSSF</sequence>
<reference evidence="1 2" key="1">
    <citation type="submission" date="2018-11" db="EMBL/GenBank/DDBJ databases">
        <title>The draft genome sequence of Amphritea balenae JAMM 1525T.</title>
        <authorList>
            <person name="Fang Z."/>
            <person name="Zhang Y."/>
            <person name="Han X."/>
        </authorList>
    </citation>
    <scope>NUCLEOTIDE SEQUENCE [LARGE SCALE GENOMIC DNA]</scope>
    <source>
        <strain evidence="1 2">JAMM 1525</strain>
    </source>
</reference>
<dbReference type="InterPro" id="IPR010323">
    <property type="entry name" value="DUF924"/>
</dbReference>
<dbReference type="OrthoDB" id="7593450at2"/>
<comment type="caution">
    <text evidence="1">The sequence shown here is derived from an EMBL/GenBank/DDBJ whole genome shotgun (WGS) entry which is preliminary data.</text>
</comment>
<evidence type="ECO:0000313" key="1">
    <source>
        <dbReference type="EMBL" id="RRC99976.1"/>
    </source>
</evidence>
<dbReference type="InterPro" id="IPR011990">
    <property type="entry name" value="TPR-like_helical_dom_sf"/>
</dbReference>
<dbReference type="Pfam" id="PF06041">
    <property type="entry name" value="DUF924"/>
    <property type="match status" value="1"/>
</dbReference>
<dbReference type="AlphaFoldDB" id="A0A3P1SS22"/>
<gene>
    <name evidence="1" type="ORF">EHS89_07110</name>
</gene>
<dbReference type="Proteomes" id="UP000267535">
    <property type="component" value="Unassembled WGS sequence"/>
</dbReference>
<evidence type="ECO:0000313" key="2">
    <source>
        <dbReference type="Proteomes" id="UP000267535"/>
    </source>
</evidence>
<keyword evidence="2" id="KW-1185">Reference proteome</keyword>
<dbReference type="RefSeq" id="WP_124925446.1">
    <property type="nucleotide sequence ID" value="NZ_BMOH01000005.1"/>
</dbReference>
<protein>
    <submittedName>
        <fullName evidence="1">DUF924 domain-containing protein</fullName>
    </submittedName>
</protein>
<proteinExistence type="predicted"/>
<dbReference type="EMBL" id="RQXV01000003">
    <property type="protein sequence ID" value="RRC99976.1"/>
    <property type="molecule type" value="Genomic_DNA"/>
</dbReference>
<organism evidence="1 2">
    <name type="scientific">Amphritea balenae</name>
    <dbReference type="NCBI Taxonomy" id="452629"/>
    <lineage>
        <taxon>Bacteria</taxon>
        <taxon>Pseudomonadati</taxon>
        <taxon>Pseudomonadota</taxon>
        <taxon>Gammaproteobacteria</taxon>
        <taxon>Oceanospirillales</taxon>
        <taxon>Oceanospirillaceae</taxon>
        <taxon>Amphritea</taxon>
    </lineage>
</organism>